<dbReference type="Gramene" id="KQL01789">
    <property type="protein sequence ID" value="KQL01789"/>
    <property type="gene ID" value="SETIT_015958mg"/>
</dbReference>
<dbReference type="HOGENOM" id="CLU_2403746_0_0_1"/>
<accession>K3YNW6</accession>
<proteinExistence type="predicted"/>
<dbReference type="AlphaFoldDB" id="K3YNW6"/>
<dbReference type="InParanoid" id="K3YNW6"/>
<dbReference type="EnsemblPlants" id="KQL01789">
    <property type="protein sequence ID" value="KQL01789"/>
    <property type="gene ID" value="SETIT_015958mg"/>
</dbReference>
<name>K3YNW6_SETIT</name>
<dbReference type="Proteomes" id="UP000004995">
    <property type="component" value="Unassembled WGS sequence"/>
</dbReference>
<reference evidence="3" key="1">
    <citation type="journal article" date="2012" name="Nat. Biotechnol.">
        <title>Reference genome sequence of the model plant Setaria.</title>
        <authorList>
            <person name="Bennetzen J.L."/>
            <person name="Schmutz J."/>
            <person name="Wang H."/>
            <person name="Percifield R."/>
            <person name="Hawkins J."/>
            <person name="Pontaroli A.C."/>
            <person name="Estep M."/>
            <person name="Feng L."/>
            <person name="Vaughn J.N."/>
            <person name="Grimwood J."/>
            <person name="Jenkins J."/>
            <person name="Barry K."/>
            <person name="Lindquist E."/>
            <person name="Hellsten U."/>
            <person name="Deshpande S."/>
            <person name="Wang X."/>
            <person name="Wu X."/>
            <person name="Mitros T."/>
            <person name="Triplett J."/>
            <person name="Yang X."/>
            <person name="Ye C.Y."/>
            <person name="Mauro-Herrera M."/>
            <person name="Wang L."/>
            <person name="Li P."/>
            <person name="Sharma M."/>
            <person name="Sharma R."/>
            <person name="Ronald P.C."/>
            <person name="Panaud O."/>
            <person name="Kellogg E.A."/>
            <person name="Brutnell T.P."/>
            <person name="Doust A.N."/>
            <person name="Tuskan G.A."/>
            <person name="Rokhsar D."/>
            <person name="Devos K.M."/>
        </authorList>
    </citation>
    <scope>NUCLEOTIDE SEQUENCE [LARGE SCALE GENOMIC DNA]</scope>
    <source>
        <strain evidence="3">cv. Yugu1</strain>
    </source>
</reference>
<organism evidence="2 3">
    <name type="scientific">Setaria italica</name>
    <name type="common">Foxtail millet</name>
    <name type="synonym">Panicum italicum</name>
    <dbReference type="NCBI Taxonomy" id="4555"/>
    <lineage>
        <taxon>Eukaryota</taxon>
        <taxon>Viridiplantae</taxon>
        <taxon>Streptophyta</taxon>
        <taxon>Embryophyta</taxon>
        <taxon>Tracheophyta</taxon>
        <taxon>Spermatophyta</taxon>
        <taxon>Magnoliopsida</taxon>
        <taxon>Liliopsida</taxon>
        <taxon>Poales</taxon>
        <taxon>Poaceae</taxon>
        <taxon>PACMAD clade</taxon>
        <taxon>Panicoideae</taxon>
        <taxon>Panicodae</taxon>
        <taxon>Paniceae</taxon>
        <taxon>Cenchrinae</taxon>
        <taxon>Setaria</taxon>
    </lineage>
</organism>
<protein>
    <submittedName>
        <fullName evidence="2">Uncharacterized protein</fullName>
    </submittedName>
</protein>
<feature type="region of interest" description="Disordered" evidence="1">
    <location>
        <begin position="25"/>
        <end position="93"/>
    </location>
</feature>
<dbReference type="EMBL" id="AGNK02003842">
    <property type="status" value="NOT_ANNOTATED_CDS"/>
    <property type="molecule type" value="Genomic_DNA"/>
</dbReference>
<evidence type="ECO:0000313" key="2">
    <source>
        <dbReference type="EnsemblPlants" id="KQL01789"/>
    </source>
</evidence>
<sequence>MSIATVATSKNNYCNTMRYLLQHSDPQQPACPLSAEREEMPPHLRRLPPAGVGEGQGLARILPGSGRGPLDPRALGAPAGLRTPEWGGGAPPG</sequence>
<keyword evidence="3" id="KW-1185">Reference proteome</keyword>
<evidence type="ECO:0000313" key="3">
    <source>
        <dbReference type="Proteomes" id="UP000004995"/>
    </source>
</evidence>
<evidence type="ECO:0000256" key="1">
    <source>
        <dbReference type="SAM" id="MobiDB-lite"/>
    </source>
</evidence>
<reference evidence="2" key="2">
    <citation type="submission" date="2018-08" db="UniProtKB">
        <authorList>
            <consortium name="EnsemblPlants"/>
        </authorList>
    </citation>
    <scope>IDENTIFICATION</scope>
    <source>
        <strain evidence="2">Yugu1</strain>
    </source>
</reference>